<organism evidence="2 3">
    <name type="scientific">Zopfia rhizophila CBS 207.26</name>
    <dbReference type="NCBI Taxonomy" id="1314779"/>
    <lineage>
        <taxon>Eukaryota</taxon>
        <taxon>Fungi</taxon>
        <taxon>Dikarya</taxon>
        <taxon>Ascomycota</taxon>
        <taxon>Pezizomycotina</taxon>
        <taxon>Dothideomycetes</taxon>
        <taxon>Dothideomycetes incertae sedis</taxon>
        <taxon>Zopfiaceae</taxon>
        <taxon>Zopfia</taxon>
    </lineage>
</organism>
<feature type="non-terminal residue" evidence="2">
    <location>
        <position position="331"/>
    </location>
</feature>
<evidence type="ECO:0000313" key="3">
    <source>
        <dbReference type="Proteomes" id="UP000800200"/>
    </source>
</evidence>
<protein>
    <submittedName>
        <fullName evidence="2">HET-domain-containing protein</fullName>
    </submittedName>
</protein>
<gene>
    <name evidence="2" type="ORF">K469DRAFT_523400</name>
</gene>
<dbReference type="InterPro" id="IPR010730">
    <property type="entry name" value="HET"/>
</dbReference>
<dbReference type="EMBL" id="ML994610">
    <property type="protein sequence ID" value="KAF2195702.1"/>
    <property type="molecule type" value="Genomic_DNA"/>
</dbReference>
<dbReference type="PANTHER" id="PTHR33112">
    <property type="entry name" value="DOMAIN PROTEIN, PUTATIVE-RELATED"/>
    <property type="match status" value="1"/>
</dbReference>
<proteinExistence type="predicted"/>
<dbReference type="PANTHER" id="PTHR33112:SF8">
    <property type="entry name" value="HETEROKARYON INCOMPATIBILITY DOMAIN-CONTAINING PROTEIN"/>
    <property type="match status" value="1"/>
</dbReference>
<evidence type="ECO:0000259" key="1">
    <source>
        <dbReference type="Pfam" id="PF06985"/>
    </source>
</evidence>
<sequence length="331" mass="38270">LPTRLLDVKIPNKPRHVRVVTTAKEPPEDEYLALSYCWGDNVGVKLTKLNFDSMHAGIVIDTLPQSIRDAVSMTRELGFRWLWVDSLCIIQDSHQDWKYEASTMADVYQNAFLSLAALGASSMKEGFFSQRDPLTYAPCEMFESRLFGAFYAWRGRSHYYFTQCFERSALCQRGWAVQERVLARRTLYFGPMLFWECREAFHDEFGLSKGVKLKQTLTKRGIWECQNLKNPENPSQIIVVRKSKATRHFVRTWDSLLTAYSSAALTVKLDRRVASSGMIQQLTKQTGWRNIEGHWEPLLLRELVWHAATRESGWRSLEAPSWSWLSTDIAV</sequence>
<accession>A0A6A6EXF3</accession>
<evidence type="ECO:0000313" key="2">
    <source>
        <dbReference type="EMBL" id="KAF2195702.1"/>
    </source>
</evidence>
<feature type="non-terminal residue" evidence="2">
    <location>
        <position position="1"/>
    </location>
</feature>
<dbReference type="Proteomes" id="UP000800200">
    <property type="component" value="Unassembled WGS sequence"/>
</dbReference>
<feature type="domain" description="Heterokaryon incompatibility" evidence="1">
    <location>
        <begin position="31"/>
        <end position="179"/>
    </location>
</feature>
<dbReference type="Pfam" id="PF06985">
    <property type="entry name" value="HET"/>
    <property type="match status" value="1"/>
</dbReference>
<keyword evidence="3" id="KW-1185">Reference proteome</keyword>
<reference evidence="2" key="1">
    <citation type="journal article" date="2020" name="Stud. Mycol.">
        <title>101 Dothideomycetes genomes: a test case for predicting lifestyles and emergence of pathogens.</title>
        <authorList>
            <person name="Haridas S."/>
            <person name="Albert R."/>
            <person name="Binder M."/>
            <person name="Bloem J."/>
            <person name="Labutti K."/>
            <person name="Salamov A."/>
            <person name="Andreopoulos B."/>
            <person name="Baker S."/>
            <person name="Barry K."/>
            <person name="Bills G."/>
            <person name="Bluhm B."/>
            <person name="Cannon C."/>
            <person name="Castanera R."/>
            <person name="Culley D."/>
            <person name="Daum C."/>
            <person name="Ezra D."/>
            <person name="Gonzalez J."/>
            <person name="Henrissat B."/>
            <person name="Kuo A."/>
            <person name="Liang C."/>
            <person name="Lipzen A."/>
            <person name="Lutzoni F."/>
            <person name="Magnuson J."/>
            <person name="Mondo S."/>
            <person name="Nolan M."/>
            <person name="Ohm R."/>
            <person name="Pangilinan J."/>
            <person name="Park H.-J."/>
            <person name="Ramirez L."/>
            <person name="Alfaro M."/>
            <person name="Sun H."/>
            <person name="Tritt A."/>
            <person name="Yoshinaga Y."/>
            <person name="Zwiers L.-H."/>
            <person name="Turgeon B."/>
            <person name="Goodwin S."/>
            <person name="Spatafora J."/>
            <person name="Crous P."/>
            <person name="Grigoriev I."/>
        </authorList>
    </citation>
    <scope>NUCLEOTIDE SEQUENCE</scope>
    <source>
        <strain evidence="2">CBS 207.26</strain>
    </source>
</reference>
<dbReference type="OrthoDB" id="3486565at2759"/>
<name>A0A6A6EXF3_9PEZI</name>
<dbReference type="AlphaFoldDB" id="A0A6A6EXF3"/>